<name>A0A4Z1CGN1_9ACTN</name>
<reference evidence="2 3" key="1">
    <citation type="submission" date="2019-04" db="EMBL/GenBank/DDBJ databases">
        <title>Three New Species of Nocardioides, Nocardioides euryhalodurans sp. nov., Nocardioides seonyuensis sp. nov. and Nocardioides eburneoflavus sp. nov. Isolated from Soil.</title>
        <authorList>
            <person name="Roh S.G."/>
            <person name="Lee C."/>
            <person name="Kim M.-K."/>
            <person name="Kim S.B."/>
        </authorList>
    </citation>
    <scope>NUCLEOTIDE SEQUENCE [LARGE SCALE GENOMIC DNA]</scope>
    <source>
        <strain evidence="2 3">MMS17-SY213</strain>
    </source>
</reference>
<dbReference type="OrthoDB" id="4847885at2"/>
<sequence>MSLTRTLLVAAAAATLLSGGLLPADAGPAERETEPRVLEWTRTTDPVVLRPSTIARDVGCSPTGAACVIVGQRTDTAGSRVAAVQRWDGTAWTAETVPTDTALVDVSCSSVTDCVALEEPQEGTGVVRRLAVRSATGWRSVGFDVPTETVQLMSVSCASATWCLLTGADREMAVFDGAGVHWLARTVLTINAVSCTSPTYCAAAAGGGFLEWDGTRWTATALDDTGQVVDVDCWADQRCMATAVGQGGTASPTTFVRTPQSAWIPSGRLRGRPAYGDAGPLGADCDSGGTCHVLHLTGPLRRADLMISTWTAGTWSMKELPRPDGTLSALACRPGECVVAVVHSNDYLGWTHSSALHGTGTQWAQHELADAPVRLPETAPLEATCTAADWCLAIGRSGGADPYVVRGDGDDWRELPAALADQRDLDCWRPGGCVVVGSDGRRPRSAILREGRWRVLPALSPSWLVGGAITGVSCVGERCTYSGQYQTRKRVGTGIFVARRVAGRWRVQRLGPLFDSEEAFTGRPSMDCTTPSRCVVVTSMFLRGTSEPTSFVATSAGGRWRWDTVGTGLSLYEVDCADTVHCVAGGQSGDRGRILALGVDGTWRSVRVRGRSTGFHSVSCPTSRTCHAAAEGGRLQLLTRTPGGWRARPVGPRGMTDVACSGPRACLAFNGARTWLGR</sequence>
<dbReference type="RefSeq" id="WP_135839037.1">
    <property type="nucleotide sequence ID" value="NZ_SRRO01000001.1"/>
</dbReference>
<protein>
    <recommendedName>
        <fullName evidence="4">Exo-alpha-sialidase</fullName>
    </recommendedName>
</protein>
<comment type="caution">
    <text evidence="2">The sequence shown here is derived from an EMBL/GenBank/DDBJ whole genome shotgun (WGS) entry which is preliminary data.</text>
</comment>
<feature type="signal peptide" evidence="1">
    <location>
        <begin position="1"/>
        <end position="26"/>
    </location>
</feature>
<dbReference type="AlphaFoldDB" id="A0A4Z1CGN1"/>
<dbReference type="EMBL" id="SRRO01000001">
    <property type="protein sequence ID" value="TGN64527.1"/>
    <property type="molecule type" value="Genomic_DNA"/>
</dbReference>
<evidence type="ECO:0000256" key="1">
    <source>
        <dbReference type="SAM" id="SignalP"/>
    </source>
</evidence>
<evidence type="ECO:0000313" key="2">
    <source>
        <dbReference type="EMBL" id="TGN64527.1"/>
    </source>
</evidence>
<accession>A0A4Z1CGN1</accession>
<dbReference type="Proteomes" id="UP000297496">
    <property type="component" value="Unassembled WGS sequence"/>
</dbReference>
<evidence type="ECO:0000313" key="3">
    <source>
        <dbReference type="Proteomes" id="UP000297496"/>
    </source>
</evidence>
<keyword evidence="3" id="KW-1185">Reference proteome</keyword>
<organism evidence="2 3">
    <name type="scientific">Nocardioides eburneiflavus</name>
    <dbReference type="NCBI Taxonomy" id="2518372"/>
    <lineage>
        <taxon>Bacteria</taxon>
        <taxon>Bacillati</taxon>
        <taxon>Actinomycetota</taxon>
        <taxon>Actinomycetes</taxon>
        <taxon>Propionibacteriales</taxon>
        <taxon>Nocardioidaceae</taxon>
        <taxon>Nocardioides</taxon>
    </lineage>
</organism>
<proteinExistence type="predicted"/>
<evidence type="ECO:0008006" key="4">
    <source>
        <dbReference type="Google" id="ProtNLM"/>
    </source>
</evidence>
<feature type="chain" id="PRO_5021431239" description="Exo-alpha-sialidase" evidence="1">
    <location>
        <begin position="27"/>
        <end position="678"/>
    </location>
</feature>
<gene>
    <name evidence="2" type="ORF">EXE59_11555</name>
</gene>
<keyword evidence="1" id="KW-0732">Signal</keyword>